<dbReference type="OrthoDB" id="1046782at2759"/>
<dbReference type="PANTHER" id="PTHR13593">
    <property type="match status" value="1"/>
</dbReference>
<protein>
    <submittedName>
        <fullName evidence="1">PLC-like phosphodiesterase</fullName>
    </submittedName>
</protein>
<reference evidence="2" key="1">
    <citation type="submission" date="2015-07" db="EMBL/GenBank/DDBJ databases">
        <authorList>
            <person name="Teixeira M.M."/>
            <person name="Souza R.C."/>
            <person name="Almeida L.G."/>
            <person name="Vicente V.A."/>
            <person name="de Hoog S."/>
            <person name="Bocca A.L."/>
            <person name="de Almeida S.R."/>
            <person name="Vasconcelos A.T."/>
            <person name="Felipe M.S."/>
        </authorList>
    </citation>
    <scope>NUCLEOTIDE SEQUENCE [LARGE SCALE GENOMIC DNA]</scope>
    <source>
        <strain evidence="2">KSF</strain>
    </source>
</reference>
<accession>A0A1C1CFH6</accession>
<gene>
    <name evidence="1" type="ORF">CLCR_02395</name>
</gene>
<dbReference type="EMBL" id="LGRB01000014">
    <property type="protein sequence ID" value="OCT47285.1"/>
    <property type="molecule type" value="Genomic_DNA"/>
</dbReference>
<comment type="caution">
    <text evidence="1">The sequence shown here is derived from an EMBL/GenBank/DDBJ whole genome shotgun (WGS) entry which is preliminary data.</text>
</comment>
<dbReference type="GO" id="GO:0006629">
    <property type="term" value="P:lipid metabolic process"/>
    <property type="evidence" value="ECO:0007669"/>
    <property type="project" value="InterPro"/>
</dbReference>
<dbReference type="VEuPathDB" id="FungiDB:CLCR_02395"/>
<dbReference type="SUPFAM" id="SSF51695">
    <property type="entry name" value="PLC-like phosphodiesterases"/>
    <property type="match status" value="1"/>
</dbReference>
<keyword evidence="2" id="KW-1185">Reference proteome</keyword>
<sequence>MAGLDVSQLKLPDIDFLNPSKGIQCYTYNCVSGCSIELSVPGKPPLIKSGLKRFTIDHLELERKDTTPPYFNGIFRCRVLQHGREVFNKWVEINAITGTLGQGTMKTLVDQTSLISNDICVTHCFYDAPHKGNIAGLPYRDQFYVTVSPNNSAWLSTIAPLGSVAAAKPFRRLVLPAAHDVGMNSLHTSDILFQRVGGAFARVRQSSATSQSPVHFPRELLPQYSTRKHAANFTLQVVETIAPAGKDLQIADILKGPLIPNVIQSSSITQKDELQSMLAIGARYFEFRPAHLHQAFRGLPQLQDMKDKLFFMHGPIPGMGYDDFLDDCVAFLVRHPGEIVVVHLRWDGVPVECARPTPDDLDRHLSEALKAAQGGALQIGHLQEMTSQTIDELRRTQRRLLVIQNVDNYNIYSDQANATLDGDSIVAQFNNISTAQQDGKAFTNIQCQATATNLGLKIWFSAIAATASNSWLLATKAICDSKTMPWVKDKALEKLPRDQLLVLMDDFVDGGMCDVALDLSMQRLKKP</sequence>
<organism evidence="1 2">
    <name type="scientific">Cladophialophora carrionii</name>
    <dbReference type="NCBI Taxonomy" id="86049"/>
    <lineage>
        <taxon>Eukaryota</taxon>
        <taxon>Fungi</taxon>
        <taxon>Dikarya</taxon>
        <taxon>Ascomycota</taxon>
        <taxon>Pezizomycotina</taxon>
        <taxon>Eurotiomycetes</taxon>
        <taxon>Chaetothyriomycetidae</taxon>
        <taxon>Chaetothyriales</taxon>
        <taxon>Herpotrichiellaceae</taxon>
        <taxon>Cladophialophora</taxon>
    </lineage>
</organism>
<dbReference type="Proteomes" id="UP000094526">
    <property type="component" value="Unassembled WGS sequence"/>
</dbReference>
<dbReference type="InterPro" id="IPR017946">
    <property type="entry name" value="PLC-like_Pdiesterase_TIM-brl"/>
</dbReference>
<dbReference type="Gene3D" id="3.20.20.190">
    <property type="entry name" value="Phosphatidylinositol (PI) phosphodiesterase"/>
    <property type="match status" value="1"/>
</dbReference>
<dbReference type="PANTHER" id="PTHR13593:SF146">
    <property type="entry name" value="PLC-LIKE PHOSPHODIESTERASE"/>
    <property type="match status" value="1"/>
</dbReference>
<dbReference type="InterPro" id="IPR051057">
    <property type="entry name" value="PI-PLC_domain"/>
</dbReference>
<dbReference type="GO" id="GO:0008081">
    <property type="term" value="F:phosphoric diester hydrolase activity"/>
    <property type="evidence" value="ECO:0007669"/>
    <property type="project" value="InterPro"/>
</dbReference>
<proteinExistence type="predicted"/>
<dbReference type="AlphaFoldDB" id="A0A1C1CFH6"/>
<name>A0A1C1CFH6_9EURO</name>
<dbReference type="VEuPathDB" id="FungiDB:G647_02149"/>
<evidence type="ECO:0000313" key="2">
    <source>
        <dbReference type="Proteomes" id="UP000094526"/>
    </source>
</evidence>
<dbReference type="eggNOG" id="KOG4306">
    <property type="taxonomic scope" value="Eukaryota"/>
</dbReference>
<evidence type="ECO:0000313" key="1">
    <source>
        <dbReference type="EMBL" id="OCT47285.1"/>
    </source>
</evidence>